<dbReference type="InterPro" id="IPR029149">
    <property type="entry name" value="Creatin/AminoP/Spt16_N"/>
</dbReference>
<evidence type="ECO:0000313" key="8">
    <source>
        <dbReference type="EMBL" id="GAC08702.1"/>
    </source>
</evidence>
<dbReference type="SUPFAM" id="SSF53092">
    <property type="entry name" value="Creatinase/prolidase N-terminal domain"/>
    <property type="match status" value="1"/>
</dbReference>
<comment type="similarity">
    <text evidence="5">Belongs to the peptidase M24B family.</text>
</comment>
<dbReference type="InterPro" id="IPR000587">
    <property type="entry name" value="Creatinase_N"/>
</dbReference>
<keyword evidence="1" id="KW-0645">Protease</keyword>
<dbReference type="AlphaFoldDB" id="A0AAV3UUB1"/>
<dbReference type="Gene3D" id="3.90.230.10">
    <property type="entry name" value="Creatinase/methionine aminopeptidase superfamily"/>
    <property type="match status" value="1"/>
</dbReference>
<keyword evidence="4" id="KW-0482">Metalloprotease</keyword>
<dbReference type="GO" id="GO:0046872">
    <property type="term" value="F:metal ion binding"/>
    <property type="evidence" value="ECO:0007669"/>
    <property type="project" value="UniProtKB-KW"/>
</dbReference>
<dbReference type="GO" id="GO:0102009">
    <property type="term" value="F:proline dipeptidase activity"/>
    <property type="evidence" value="ECO:0007669"/>
    <property type="project" value="UniProtKB-EC"/>
</dbReference>
<feature type="domain" description="Peptidase M24" evidence="6">
    <location>
        <begin position="191"/>
        <end position="397"/>
    </location>
</feature>
<dbReference type="Pfam" id="PF01321">
    <property type="entry name" value="Creatinase_N"/>
    <property type="match status" value="1"/>
</dbReference>
<dbReference type="InterPro" id="IPR036005">
    <property type="entry name" value="Creatinase/aminopeptidase-like"/>
</dbReference>
<dbReference type="GO" id="GO:0006508">
    <property type="term" value="P:proteolysis"/>
    <property type="evidence" value="ECO:0007669"/>
    <property type="project" value="UniProtKB-KW"/>
</dbReference>
<protein>
    <submittedName>
        <fullName evidence="8">Xaa-Pro dipeptidase</fullName>
        <ecNumber evidence="8">3.4.13.9</ecNumber>
    </submittedName>
</protein>
<organism evidence="8 9">
    <name type="scientific">Paraglaciecola chathamensis S18K6</name>
    <dbReference type="NCBI Taxonomy" id="1127672"/>
    <lineage>
        <taxon>Bacteria</taxon>
        <taxon>Pseudomonadati</taxon>
        <taxon>Pseudomonadota</taxon>
        <taxon>Gammaproteobacteria</taxon>
        <taxon>Alteromonadales</taxon>
        <taxon>Alteromonadaceae</taxon>
        <taxon>Paraglaciecola</taxon>
    </lineage>
</organism>
<comment type="caution">
    <text evidence="8">The sequence shown here is derived from an EMBL/GenBank/DDBJ whole genome shotgun (WGS) entry which is preliminary data.</text>
</comment>
<keyword evidence="3 8" id="KW-0378">Hydrolase</keyword>
<gene>
    <name evidence="8" type="primary">pepQ</name>
    <name evidence="8" type="ORF">GCHA_0739</name>
</gene>
<keyword evidence="8" id="KW-0224">Dipeptidase</keyword>
<proteinExistence type="inferred from homology"/>
<evidence type="ECO:0000256" key="1">
    <source>
        <dbReference type="ARBA" id="ARBA00022670"/>
    </source>
</evidence>
<dbReference type="PROSITE" id="PS00491">
    <property type="entry name" value="PROLINE_PEPTIDASE"/>
    <property type="match status" value="1"/>
</dbReference>
<keyword evidence="2 5" id="KW-0479">Metal-binding</keyword>
<feature type="domain" description="Creatinase N-terminal" evidence="7">
    <location>
        <begin position="48"/>
        <end position="182"/>
    </location>
</feature>
<dbReference type="Pfam" id="PF00557">
    <property type="entry name" value="Peptidase_M24"/>
    <property type="match status" value="1"/>
</dbReference>
<dbReference type="PANTHER" id="PTHR46112">
    <property type="entry name" value="AMINOPEPTIDASE"/>
    <property type="match status" value="1"/>
</dbReference>
<dbReference type="Proteomes" id="UP000006320">
    <property type="component" value="Unassembled WGS sequence"/>
</dbReference>
<evidence type="ECO:0000256" key="5">
    <source>
        <dbReference type="RuleBase" id="RU000590"/>
    </source>
</evidence>
<dbReference type="PANTHER" id="PTHR46112:SF3">
    <property type="entry name" value="AMINOPEPTIDASE YPDF"/>
    <property type="match status" value="1"/>
</dbReference>
<dbReference type="CDD" id="cd01066">
    <property type="entry name" value="APP_MetAP"/>
    <property type="match status" value="1"/>
</dbReference>
<dbReference type="EMBL" id="BAEM01000008">
    <property type="protein sequence ID" value="GAC08702.1"/>
    <property type="molecule type" value="Genomic_DNA"/>
</dbReference>
<dbReference type="EC" id="3.4.13.9" evidence="8"/>
<dbReference type="SUPFAM" id="SSF55920">
    <property type="entry name" value="Creatinase/aminopeptidase"/>
    <property type="match status" value="1"/>
</dbReference>
<evidence type="ECO:0000256" key="4">
    <source>
        <dbReference type="ARBA" id="ARBA00023049"/>
    </source>
</evidence>
<reference evidence="8 9" key="1">
    <citation type="journal article" date="2017" name="Antonie Van Leeuwenhoek">
        <title>Rhizobium rhizosphaerae sp. nov., a novel species isolated from rice rhizosphere.</title>
        <authorList>
            <person name="Zhao J.J."/>
            <person name="Zhang J."/>
            <person name="Zhang R.J."/>
            <person name="Zhang C.W."/>
            <person name="Yin H.Q."/>
            <person name="Zhang X.X."/>
        </authorList>
    </citation>
    <scope>NUCLEOTIDE SEQUENCE [LARGE SCALE GENOMIC DNA]</scope>
    <source>
        <strain evidence="8 9">S18K6</strain>
    </source>
</reference>
<evidence type="ECO:0000313" key="9">
    <source>
        <dbReference type="Proteomes" id="UP000006320"/>
    </source>
</evidence>
<dbReference type="InterPro" id="IPR001131">
    <property type="entry name" value="Peptidase_M24B_aminopep-P_CS"/>
</dbReference>
<evidence type="ECO:0000259" key="6">
    <source>
        <dbReference type="Pfam" id="PF00557"/>
    </source>
</evidence>
<evidence type="ECO:0000256" key="3">
    <source>
        <dbReference type="ARBA" id="ARBA00022801"/>
    </source>
</evidence>
<dbReference type="Gene3D" id="3.40.350.10">
    <property type="entry name" value="Creatinase/prolidase N-terminal domain"/>
    <property type="match status" value="1"/>
</dbReference>
<dbReference type="GO" id="GO:0008237">
    <property type="term" value="F:metallopeptidase activity"/>
    <property type="evidence" value="ECO:0007669"/>
    <property type="project" value="UniProtKB-KW"/>
</dbReference>
<dbReference type="InterPro" id="IPR050659">
    <property type="entry name" value="Peptidase_M24B"/>
</dbReference>
<sequence>MGALEASTATSTEAGTGIGTQTPEQALATLSDMTQHLVPIQVEEHLARIAKAQAYMQSHKIDAIYLNAGTNLTYFTGMKWYASERMVGAILPAKGDVQYIAPHFEIGSLNGFKVIDGPIHGWQEHESPYCLFVEVLEGLGIAKTATIGIDESAQFFIFDGINKAQEGLTLINAQEVTAHCRMHKSDNELALMQGAMDMTLAVHQATASMLYPGISTTEVEAFIEQAHQKVGAPGNYFCIVLFGVATSFPHGVKDPQTLNEGDVVLIDTGCKVHDYISDITRTYVFGQPTSRQRQFWNNEKAAQLAAFNAAKLGAPCEDVDAAARQYLASQGLGPAYQTPGCPHRTGHGIGLDIHEWPYLVGGNKTPLATGMCFSNEPMLVIPNEFGIRLEDHFYMTDDGPRWFTQPSESIDNPFGLAETVT</sequence>
<dbReference type="InterPro" id="IPR000994">
    <property type="entry name" value="Pept_M24"/>
</dbReference>
<name>A0AAV3UUB1_9ALTE</name>
<evidence type="ECO:0000259" key="7">
    <source>
        <dbReference type="Pfam" id="PF01321"/>
    </source>
</evidence>
<dbReference type="RefSeq" id="WP_007985105.1">
    <property type="nucleotide sequence ID" value="NZ_BAEM01000008.1"/>
</dbReference>
<accession>A0AAV3UUB1</accession>
<evidence type="ECO:0000256" key="2">
    <source>
        <dbReference type="ARBA" id="ARBA00022723"/>
    </source>
</evidence>